<feature type="compositionally biased region" description="Low complexity" evidence="1">
    <location>
        <begin position="197"/>
        <end position="213"/>
    </location>
</feature>
<feature type="compositionally biased region" description="Low complexity" evidence="1">
    <location>
        <begin position="48"/>
        <end position="75"/>
    </location>
</feature>
<dbReference type="EMBL" id="NMVI01000003">
    <property type="protein sequence ID" value="OYN90682.1"/>
    <property type="molecule type" value="Genomic_DNA"/>
</dbReference>
<protein>
    <recommendedName>
        <fullName evidence="4">DUF3618 domain-containing protein</fullName>
    </recommendedName>
</protein>
<evidence type="ECO:0000256" key="1">
    <source>
        <dbReference type="SAM" id="MobiDB-lite"/>
    </source>
</evidence>
<gene>
    <name evidence="2" type="ORF">CGZ92_00605</name>
</gene>
<dbReference type="RefSeq" id="WP_094449446.1">
    <property type="nucleotide sequence ID" value="NZ_NMVI01000003.1"/>
</dbReference>
<evidence type="ECO:0000313" key="2">
    <source>
        <dbReference type="EMBL" id="OYN90682.1"/>
    </source>
</evidence>
<dbReference type="AlphaFoldDB" id="A0A255EMK5"/>
<feature type="compositionally biased region" description="Low complexity" evidence="1">
    <location>
        <begin position="220"/>
        <end position="233"/>
    </location>
</feature>
<feature type="compositionally biased region" description="Polar residues" evidence="1">
    <location>
        <begin position="84"/>
        <end position="96"/>
    </location>
</feature>
<accession>A0A255EMK5</accession>
<organism evidence="2 3">
    <name type="scientific">Parenemella sanctibonifatiensis</name>
    <dbReference type="NCBI Taxonomy" id="2016505"/>
    <lineage>
        <taxon>Bacteria</taxon>
        <taxon>Bacillati</taxon>
        <taxon>Actinomycetota</taxon>
        <taxon>Actinomycetes</taxon>
        <taxon>Propionibacteriales</taxon>
        <taxon>Propionibacteriaceae</taxon>
        <taxon>Parenemella</taxon>
    </lineage>
</organism>
<evidence type="ECO:0008006" key="4">
    <source>
        <dbReference type="Google" id="ProtNLM"/>
    </source>
</evidence>
<feature type="region of interest" description="Disordered" evidence="1">
    <location>
        <begin position="183"/>
        <end position="266"/>
    </location>
</feature>
<dbReference type="Proteomes" id="UP000216533">
    <property type="component" value="Unassembled WGS sequence"/>
</dbReference>
<comment type="caution">
    <text evidence="2">The sequence shown here is derived from an EMBL/GenBank/DDBJ whole genome shotgun (WGS) entry which is preliminary data.</text>
</comment>
<evidence type="ECO:0000313" key="3">
    <source>
        <dbReference type="Proteomes" id="UP000216533"/>
    </source>
</evidence>
<feature type="region of interest" description="Disordered" evidence="1">
    <location>
        <begin position="1"/>
        <end position="135"/>
    </location>
</feature>
<reference evidence="2 3" key="1">
    <citation type="submission" date="2017-07" db="EMBL/GenBank/DDBJ databases">
        <title>Draft whole genome sequences of clinical Proprionibacteriaceae strains.</title>
        <authorList>
            <person name="Bernier A.-M."/>
            <person name="Bernard K."/>
            <person name="Domingo M.-C."/>
        </authorList>
    </citation>
    <scope>NUCLEOTIDE SEQUENCE [LARGE SCALE GENOMIC DNA]</scope>
    <source>
        <strain evidence="2 3">NML 160184</strain>
    </source>
</reference>
<feature type="compositionally biased region" description="Polar residues" evidence="1">
    <location>
        <begin position="124"/>
        <end position="134"/>
    </location>
</feature>
<feature type="compositionally biased region" description="Pro residues" evidence="1">
    <location>
        <begin position="1"/>
        <end position="20"/>
    </location>
</feature>
<name>A0A255EMK5_9ACTN</name>
<sequence length="266" mass="26901">MSQSSYPPPHEFGEAPPPAPSSAGPSVGAGSGSTTDVAKDEAAQTKDAAVGAAQDVAATAQQQAAEVASEVQQRAGDLLGQVSDEVQSQGRTQQQRLAGGLTSAGQELDQMASNSDSGGVATEVTRQVSQQLSRAGTWLEQREPTEVLEEIRGFARRQPVAFLIGAGLAGFVVGRLARSVVANRTELDSPSSKGSSPQPAAEPAAITARPAPAVSLQEDTATPGAAVGAPAIADQPVPGDPDGLGADDVRGELTLPGVPMRGDVPR</sequence>
<proteinExistence type="predicted"/>